<dbReference type="Proteomes" id="UP000054485">
    <property type="component" value="Unassembled WGS sequence"/>
</dbReference>
<dbReference type="InParanoid" id="A0A0D0BGA3"/>
<dbReference type="EMBL" id="KN835243">
    <property type="protein sequence ID" value="KIK42288.1"/>
    <property type="molecule type" value="Genomic_DNA"/>
</dbReference>
<proteinExistence type="predicted"/>
<name>A0A0D0BGA3_9AGAM</name>
<reference evidence="3" key="2">
    <citation type="submission" date="2015-01" db="EMBL/GenBank/DDBJ databases">
        <title>Evolutionary Origins and Diversification of the Mycorrhizal Mutualists.</title>
        <authorList>
            <consortium name="DOE Joint Genome Institute"/>
            <consortium name="Mycorrhizal Genomics Consortium"/>
            <person name="Kohler A."/>
            <person name="Kuo A."/>
            <person name="Nagy L.G."/>
            <person name="Floudas D."/>
            <person name="Copeland A."/>
            <person name="Barry K.W."/>
            <person name="Cichocki N."/>
            <person name="Veneault-Fourrey C."/>
            <person name="LaButti K."/>
            <person name="Lindquist E.A."/>
            <person name="Lipzen A."/>
            <person name="Lundell T."/>
            <person name="Morin E."/>
            <person name="Murat C."/>
            <person name="Riley R."/>
            <person name="Ohm R."/>
            <person name="Sun H."/>
            <person name="Tunlid A."/>
            <person name="Henrissat B."/>
            <person name="Grigoriev I.V."/>
            <person name="Hibbett D.S."/>
            <person name="Martin F."/>
        </authorList>
    </citation>
    <scope>NUCLEOTIDE SEQUENCE [LARGE SCALE GENOMIC DNA]</scope>
    <source>
        <strain evidence="3">UH-Slu-Lm8-n1</strain>
    </source>
</reference>
<sequence length="135" mass="14948">MNLESGRINNVRLLASSRSALDPLLVLCVVLSATHWRRIELEARRFVPDLSRIIETTSLNYTLSQCLLACPDSGPGSDTAWNMLNPGVERSLNLAPEALDASCFNVLGTEGKVNGTQKHQQRKSRRPFRCSPSLQ</sequence>
<protein>
    <submittedName>
        <fullName evidence="2">Uncharacterized protein</fullName>
    </submittedName>
</protein>
<evidence type="ECO:0000313" key="3">
    <source>
        <dbReference type="Proteomes" id="UP000054485"/>
    </source>
</evidence>
<reference evidence="2 3" key="1">
    <citation type="submission" date="2014-04" db="EMBL/GenBank/DDBJ databases">
        <authorList>
            <consortium name="DOE Joint Genome Institute"/>
            <person name="Kuo A."/>
            <person name="Ruytinx J."/>
            <person name="Rineau F."/>
            <person name="Colpaert J."/>
            <person name="Kohler A."/>
            <person name="Nagy L.G."/>
            <person name="Floudas D."/>
            <person name="Copeland A."/>
            <person name="Barry K.W."/>
            <person name="Cichocki N."/>
            <person name="Veneault-Fourrey C."/>
            <person name="LaButti K."/>
            <person name="Lindquist E.A."/>
            <person name="Lipzen A."/>
            <person name="Lundell T."/>
            <person name="Morin E."/>
            <person name="Murat C."/>
            <person name="Sun H."/>
            <person name="Tunlid A."/>
            <person name="Henrissat B."/>
            <person name="Grigoriev I.V."/>
            <person name="Hibbett D.S."/>
            <person name="Martin F."/>
            <person name="Nordberg H.P."/>
            <person name="Cantor M.N."/>
            <person name="Hua S.X."/>
        </authorList>
    </citation>
    <scope>NUCLEOTIDE SEQUENCE [LARGE SCALE GENOMIC DNA]</scope>
    <source>
        <strain evidence="2 3">UH-Slu-Lm8-n1</strain>
    </source>
</reference>
<evidence type="ECO:0000256" key="1">
    <source>
        <dbReference type="SAM" id="MobiDB-lite"/>
    </source>
</evidence>
<accession>A0A0D0BGA3</accession>
<organism evidence="2 3">
    <name type="scientific">Suillus luteus UH-Slu-Lm8-n1</name>
    <dbReference type="NCBI Taxonomy" id="930992"/>
    <lineage>
        <taxon>Eukaryota</taxon>
        <taxon>Fungi</taxon>
        <taxon>Dikarya</taxon>
        <taxon>Basidiomycota</taxon>
        <taxon>Agaricomycotina</taxon>
        <taxon>Agaricomycetes</taxon>
        <taxon>Agaricomycetidae</taxon>
        <taxon>Boletales</taxon>
        <taxon>Suillineae</taxon>
        <taxon>Suillaceae</taxon>
        <taxon>Suillus</taxon>
    </lineage>
</organism>
<feature type="compositionally biased region" description="Basic residues" evidence="1">
    <location>
        <begin position="119"/>
        <end position="128"/>
    </location>
</feature>
<evidence type="ECO:0000313" key="2">
    <source>
        <dbReference type="EMBL" id="KIK42288.1"/>
    </source>
</evidence>
<feature type="region of interest" description="Disordered" evidence="1">
    <location>
        <begin position="114"/>
        <end position="135"/>
    </location>
</feature>
<gene>
    <name evidence="2" type="ORF">CY34DRAFT_155886</name>
</gene>
<keyword evidence="3" id="KW-1185">Reference proteome</keyword>
<dbReference type="HOGENOM" id="CLU_1887129_0_0_1"/>
<dbReference type="AlphaFoldDB" id="A0A0D0BGA3"/>